<proteinExistence type="predicted"/>
<keyword evidence="3" id="KW-1185">Reference proteome</keyword>
<name>A0A4S8LZB6_DENBC</name>
<sequence length="225" mass="25408">MTDPSVPTTPVPNHNNDTSANTDFCLNIISWNLAGRYDSNVLLPEFEAILMKFDVVLIQETHLYESELLQALEGFTSFSRPQRSSSLDSPWGGVATLVRDGYNAKIREEFCGPDLLTVEVNGTLFFNSYILPENTRTDWNTWTDVHPREALQDAIELARDWDLPFIVMGDLNARIASKSPNPNHLTRLSPDCQQNTWGRWLLELCDRNNLCILNGCEGIPGSHNK</sequence>
<organism evidence="2 3">
    <name type="scientific">Dendrothele bispora (strain CBS 962.96)</name>
    <dbReference type="NCBI Taxonomy" id="1314807"/>
    <lineage>
        <taxon>Eukaryota</taxon>
        <taxon>Fungi</taxon>
        <taxon>Dikarya</taxon>
        <taxon>Basidiomycota</taxon>
        <taxon>Agaricomycotina</taxon>
        <taxon>Agaricomycetes</taxon>
        <taxon>Agaricomycetidae</taxon>
        <taxon>Agaricales</taxon>
        <taxon>Agaricales incertae sedis</taxon>
        <taxon>Dendrothele</taxon>
    </lineage>
</organism>
<dbReference type="Pfam" id="PF03372">
    <property type="entry name" value="Exo_endo_phos"/>
    <property type="match status" value="1"/>
</dbReference>
<dbReference type="OrthoDB" id="3051112at2759"/>
<gene>
    <name evidence="2" type="ORF">K435DRAFT_859919</name>
</gene>
<dbReference type="Gene3D" id="3.60.10.10">
    <property type="entry name" value="Endonuclease/exonuclease/phosphatase"/>
    <property type="match status" value="1"/>
</dbReference>
<dbReference type="Proteomes" id="UP000297245">
    <property type="component" value="Unassembled WGS sequence"/>
</dbReference>
<evidence type="ECO:0000259" key="1">
    <source>
        <dbReference type="Pfam" id="PF03372"/>
    </source>
</evidence>
<dbReference type="SUPFAM" id="SSF56219">
    <property type="entry name" value="DNase I-like"/>
    <property type="match status" value="1"/>
</dbReference>
<feature type="domain" description="Endonuclease/exonuclease/phosphatase" evidence="1">
    <location>
        <begin position="29"/>
        <end position="174"/>
    </location>
</feature>
<reference evidence="2 3" key="1">
    <citation type="journal article" date="2019" name="Nat. Ecol. Evol.">
        <title>Megaphylogeny resolves global patterns of mushroom evolution.</title>
        <authorList>
            <person name="Varga T."/>
            <person name="Krizsan K."/>
            <person name="Foldi C."/>
            <person name="Dima B."/>
            <person name="Sanchez-Garcia M."/>
            <person name="Sanchez-Ramirez S."/>
            <person name="Szollosi G.J."/>
            <person name="Szarkandi J.G."/>
            <person name="Papp V."/>
            <person name="Albert L."/>
            <person name="Andreopoulos W."/>
            <person name="Angelini C."/>
            <person name="Antonin V."/>
            <person name="Barry K.W."/>
            <person name="Bougher N.L."/>
            <person name="Buchanan P."/>
            <person name="Buyck B."/>
            <person name="Bense V."/>
            <person name="Catcheside P."/>
            <person name="Chovatia M."/>
            <person name="Cooper J."/>
            <person name="Damon W."/>
            <person name="Desjardin D."/>
            <person name="Finy P."/>
            <person name="Geml J."/>
            <person name="Haridas S."/>
            <person name="Hughes K."/>
            <person name="Justo A."/>
            <person name="Karasinski D."/>
            <person name="Kautmanova I."/>
            <person name="Kiss B."/>
            <person name="Kocsube S."/>
            <person name="Kotiranta H."/>
            <person name="LaButti K.M."/>
            <person name="Lechner B.E."/>
            <person name="Liimatainen K."/>
            <person name="Lipzen A."/>
            <person name="Lukacs Z."/>
            <person name="Mihaltcheva S."/>
            <person name="Morgado L.N."/>
            <person name="Niskanen T."/>
            <person name="Noordeloos M.E."/>
            <person name="Ohm R.A."/>
            <person name="Ortiz-Santana B."/>
            <person name="Ovrebo C."/>
            <person name="Racz N."/>
            <person name="Riley R."/>
            <person name="Savchenko A."/>
            <person name="Shiryaev A."/>
            <person name="Soop K."/>
            <person name="Spirin V."/>
            <person name="Szebenyi C."/>
            <person name="Tomsovsky M."/>
            <person name="Tulloss R.E."/>
            <person name="Uehling J."/>
            <person name="Grigoriev I.V."/>
            <person name="Vagvolgyi C."/>
            <person name="Papp T."/>
            <person name="Martin F.M."/>
            <person name="Miettinen O."/>
            <person name="Hibbett D.S."/>
            <person name="Nagy L.G."/>
        </authorList>
    </citation>
    <scope>NUCLEOTIDE SEQUENCE [LARGE SCALE GENOMIC DNA]</scope>
    <source>
        <strain evidence="2 3">CBS 962.96</strain>
    </source>
</reference>
<dbReference type="InterPro" id="IPR036691">
    <property type="entry name" value="Endo/exonu/phosph_ase_sf"/>
</dbReference>
<protein>
    <recommendedName>
        <fullName evidence="1">Endonuclease/exonuclease/phosphatase domain-containing protein</fullName>
    </recommendedName>
</protein>
<dbReference type="GO" id="GO:0003824">
    <property type="term" value="F:catalytic activity"/>
    <property type="evidence" value="ECO:0007669"/>
    <property type="project" value="InterPro"/>
</dbReference>
<dbReference type="InterPro" id="IPR005135">
    <property type="entry name" value="Endo/exonuclease/phosphatase"/>
</dbReference>
<accession>A0A4S8LZB6</accession>
<dbReference type="AlphaFoldDB" id="A0A4S8LZB6"/>
<dbReference type="EMBL" id="ML179209">
    <property type="protein sequence ID" value="THU95067.1"/>
    <property type="molecule type" value="Genomic_DNA"/>
</dbReference>
<evidence type="ECO:0000313" key="2">
    <source>
        <dbReference type="EMBL" id="THU95067.1"/>
    </source>
</evidence>
<evidence type="ECO:0000313" key="3">
    <source>
        <dbReference type="Proteomes" id="UP000297245"/>
    </source>
</evidence>